<protein>
    <submittedName>
        <fullName evidence="2">Uncharacterized protein</fullName>
    </submittedName>
</protein>
<evidence type="ECO:0000256" key="1">
    <source>
        <dbReference type="SAM" id="MobiDB-lite"/>
    </source>
</evidence>
<feature type="region of interest" description="Disordered" evidence="1">
    <location>
        <begin position="59"/>
        <end position="104"/>
    </location>
</feature>
<comment type="caution">
    <text evidence="2">The sequence shown here is derived from an EMBL/GenBank/DDBJ whole genome shotgun (WGS) entry which is preliminary data.</text>
</comment>
<proteinExistence type="predicted"/>
<feature type="compositionally biased region" description="Low complexity" evidence="1">
    <location>
        <begin position="75"/>
        <end position="97"/>
    </location>
</feature>
<organism evidence="2 3">
    <name type="scientific">Gymnopilus dilepis</name>
    <dbReference type="NCBI Taxonomy" id="231916"/>
    <lineage>
        <taxon>Eukaryota</taxon>
        <taxon>Fungi</taxon>
        <taxon>Dikarya</taxon>
        <taxon>Basidiomycota</taxon>
        <taxon>Agaricomycotina</taxon>
        <taxon>Agaricomycetes</taxon>
        <taxon>Agaricomycetidae</taxon>
        <taxon>Agaricales</taxon>
        <taxon>Agaricineae</taxon>
        <taxon>Hymenogastraceae</taxon>
        <taxon>Gymnopilus</taxon>
    </lineage>
</organism>
<keyword evidence="3" id="KW-1185">Reference proteome</keyword>
<dbReference type="Proteomes" id="UP000284706">
    <property type="component" value="Unassembled WGS sequence"/>
</dbReference>
<gene>
    <name evidence="2" type="ORF">CVT26_002950</name>
</gene>
<dbReference type="InParanoid" id="A0A409Y4I0"/>
<dbReference type="AlphaFoldDB" id="A0A409Y4I0"/>
<dbReference type="EMBL" id="NHYE01001161">
    <property type="protein sequence ID" value="PPQ97944.1"/>
    <property type="molecule type" value="Genomic_DNA"/>
</dbReference>
<evidence type="ECO:0000313" key="2">
    <source>
        <dbReference type="EMBL" id="PPQ97944.1"/>
    </source>
</evidence>
<name>A0A409Y4I0_9AGAR</name>
<evidence type="ECO:0000313" key="3">
    <source>
        <dbReference type="Proteomes" id="UP000284706"/>
    </source>
</evidence>
<reference evidence="2 3" key="1">
    <citation type="journal article" date="2018" name="Evol. Lett.">
        <title>Horizontal gene cluster transfer increased hallucinogenic mushroom diversity.</title>
        <authorList>
            <person name="Reynolds H.T."/>
            <person name="Vijayakumar V."/>
            <person name="Gluck-Thaler E."/>
            <person name="Korotkin H.B."/>
            <person name="Matheny P.B."/>
            <person name="Slot J.C."/>
        </authorList>
    </citation>
    <scope>NUCLEOTIDE SEQUENCE [LARGE SCALE GENOMIC DNA]</scope>
    <source>
        <strain evidence="2 3">SRW20</strain>
    </source>
</reference>
<sequence>MGEFPMISVTNENGGPLSTQTAYEWNRVQSSISPAAVVRSVSEPDPRALPRGLYATQGGVYDTSMAPPEGPYEQNKNGPNNAGGASNNWGSGYSGAAKSPGGPG</sequence>
<accession>A0A409Y4I0</accession>